<dbReference type="AlphaFoldDB" id="A0A2I1CQ08"/>
<dbReference type="EMBL" id="MSFM01000043">
    <property type="protein sequence ID" value="PKX99697.1"/>
    <property type="molecule type" value="Genomic_DNA"/>
</dbReference>
<proteinExistence type="predicted"/>
<accession>A0A2I1CQ08</accession>
<dbReference type="SUPFAM" id="SSF53167">
    <property type="entry name" value="Purine and uridine phosphorylases"/>
    <property type="match status" value="1"/>
</dbReference>
<reference evidence="1" key="1">
    <citation type="submission" date="2016-12" db="EMBL/GenBank/DDBJ databases">
        <title>The genomes of Aspergillus section Nigri reveals drivers in fungal speciation.</title>
        <authorList>
            <consortium name="DOE Joint Genome Institute"/>
            <person name="Vesth T.C."/>
            <person name="Nybo J."/>
            <person name="Theobald S."/>
            <person name="Brandl J."/>
            <person name="Frisvad J.C."/>
            <person name="Nielsen K.F."/>
            <person name="Lyhne E.K."/>
            <person name="Kogle M.E."/>
            <person name="Kuo A."/>
            <person name="Riley R."/>
            <person name="Clum A."/>
            <person name="Nolan M."/>
            <person name="Lipzen A."/>
            <person name="Salamov A."/>
            <person name="Henrissat B."/>
            <person name="Wiebenga A."/>
            <person name="De vries R.P."/>
            <person name="Grigoriev I.V."/>
            <person name="Mortensen U.H."/>
            <person name="Andersen M.R."/>
            <person name="Baker S.E."/>
        </authorList>
    </citation>
    <scope>NUCLEOTIDE SEQUENCE</scope>
    <source>
        <strain evidence="1">IBT 28561</strain>
    </source>
</reference>
<gene>
    <name evidence="1" type="ORF">P168DRAFT_245669</name>
</gene>
<dbReference type="PANTHER" id="PTHR46082">
    <property type="entry name" value="ATP/GTP-BINDING PROTEIN-RELATED"/>
    <property type="match status" value="1"/>
</dbReference>
<keyword evidence="2" id="KW-1185">Reference proteome</keyword>
<dbReference type="VEuPathDB" id="FungiDB:P168DRAFT_245669"/>
<dbReference type="RefSeq" id="XP_024688292.1">
    <property type="nucleotide sequence ID" value="XM_024834012.1"/>
</dbReference>
<dbReference type="OrthoDB" id="1577640at2759"/>
<dbReference type="GeneID" id="36541536"/>
<dbReference type="Gene3D" id="3.40.50.1580">
    <property type="entry name" value="Nucleoside phosphorylase domain"/>
    <property type="match status" value="1"/>
</dbReference>
<protein>
    <submittedName>
        <fullName evidence="1">Uncharacterized protein</fullName>
    </submittedName>
</protein>
<feature type="non-terminal residue" evidence="1">
    <location>
        <position position="92"/>
    </location>
</feature>
<dbReference type="Proteomes" id="UP000234254">
    <property type="component" value="Unassembled WGS sequence"/>
</dbReference>
<dbReference type="PANTHER" id="PTHR46082:SF11">
    <property type="entry name" value="AAA+ ATPASE DOMAIN-CONTAINING PROTEIN-RELATED"/>
    <property type="match status" value="1"/>
</dbReference>
<sequence length="92" mass="9764">MATGNHRSLNDYTVGWLCALSEEMAAAEAMLDETHESLPLPESDDNSYTFGKVGGHCIVIACLPGNLLSLHLDALFRFGLMVGIGGGIPSEN</sequence>
<dbReference type="InterPro" id="IPR035994">
    <property type="entry name" value="Nucleoside_phosphorylase_sf"/>
</dbReference>
<organism evidence="1 2">
    <name type="scientific">Aspergillus campestris (strain IBT 28561)</name>
    <dbReference type="NCBI Taxonomy" id="1392248"/>
    <lineage>
        <taxon>Eukaryota</taxon>
        <taxon>Fungi</taxon>
        <taxon>Dikarya</taxon>
        <taxon>Ascomycota</taxon>
        <taxon>Pezizomycotina</taxon>
        <taxon>Eurotiomycetes</taxon>
        <taxon>Eurotiomycetidae</taxon>
        <taxon>Eurotiales</taxon>
        <taxon>Aspergillaceae</taxon>
        <taxon>Aspergillus</taxon>
        <taxon>Aspergillus subgen. Circumdati</taxon>
    </lineage>
</organism>
<dbReference type="GO" id="GO:0003824">
    <property type="term" value="F:catalytic activity"/>
    <property type="evidence" value="ECO:0007669"/>
    <property type="project" value="InterPro"/>
</dbReference>
<dbReference type="GO" id="GO:0009116">
    <property type="term" value="P:nucleoside metabolic process"/>
    <property type="evidence" value="ECO:0007669"/>
    <property type="project" value="InterPro"/>
</dbReference>
<comment type="caution">
    <text evidence="1">The sequence shown here is derived from an EMBL/GenBank/DDBJ whole genome shotgun (WGS) entry which is preliminary data.</text>
</comment>
<evidence type="ECO:0000313" key="2">
    <source>
        <dbReference type="Proteomes" id="UP000234254"/>
    </source>
</evidence>
<name>A0A2I1CQ08_ASPC2</name>
<evidence type="ECO:0000313" key="1">
    <source>
        <dbReference type="EMBL" id="PKX99697.1"/>
    </source>
</evidence>
<dbReference type="InterPro" id="IPR053137">
    <property type="entry name" value="NLR-like"/>
</dbReference>